<accession>A0A392U5E8</accession>
<sequence>MPKNCHLNGEEHMARFFGTFN</sequence>
<dbReference type="AlphaFoldDB" id="A0A392U5E8"/>
<protein>
    <submittedName>
        <fullName evidence="1">Uncharacterized protein</fullName>
    </submittedName>
</protein>
<dbReference type="EMBL" id="LXQA010727763">
    <property type="protein sequence ID" value="MCI67974.1"/>
    <property type="molecule type" value="Genomic_DNA"/>
</dbReference>
<comment type="caution">
    <text evidence="1">The sequence shown here is derived from an EMBL/GenBank/DDBJ whole genome shotgun (WGS) entry which is preliminary data.</text>
</comment>
<keyword evidence="2" id="KW-1185">Reference proteome</keyword>
<name>A0A392U5E8_9FABA</name>
<evidence type="ECO:0000313" key="2">
    <source>
        <dbReference type="Proteomes" id="UP000265520"/>
    </source>
</evidence>
<evidence type="ECO:0000313" key="1">
    <source>
        <dbReference type="EMBL" id="MCI67974.1"/>
    </source>
</evidence>
<feature type="non-terminal residue" evidence="1">
    <location>
        <position position="21"/>
    </location>
</feature>
<dbReference type="Proteomes" id="UP000265520">
    <property type="component" value="Unassembled WGS sequence"/>
</dbReference>
<organism evidence="1 2">
    <name type="scientific">Trifolium medium</name>
    <dbReference type="NCBI Taxonomy" id="97028"/>
    <lineage>
        <taxon>Eukaryota</taxon>
        <taxon>Viridiplantae</taxon>
        <taxon>Streptophyta</taxon>
        <taxon>Embryophyta</taxon>
        <taxon>Tracheophyta</taxon>
        <taxon>Spermatophyta</taxon>
        <taxon>Magnoliopsida</taxon>
        <taxon>eudicotyledons</taxon>
        <taxon>Gunneridae</taxon>
        <taxon>Pentapetalae</taxon>
        <taxon>rosids</taxon>
        <taxon>fabids</taxon>
        <taxon>Fabales</taxon>
        <taxon>Fabaceae</taxon>
        <taxon>Papilionoideae</taxon>
        <taxon>50 kb inversion clade</taxon>
        <taxon>NPAAA clade</taxon>
        <taxon>Hologalegina</taxon>
        <taxon>IRL clade</taxon>
        <taxon>Trifolieae</taxon>
        <taxon>Trifolium</taxon>
    </lineage>
</organism>
<proteinExistence type="predicted"/>
<reference evidence="1 2" key="1">
    <citation type="journal article" date="2018" name="Front. Plant Sci.">
        <title>Red Clover (Trifolium pratense) and Zigzag Clover (T. medium) - A Picture of Genomic Similarities and Differences.</title>
        <authorList>
            <person name="Dluhosova J."/>
            <person name="Istvanek J."/>
            <person name="Nedelnik J."/>
            <person name="Repkova J."/>
        </authorList>
    </citation>
    <scope>NUCLEOTIDE SEQUENCE [LARGE SCALE GENOMIC DNA]</scope>
    <source>
        <strain evidence="2">cv. 10/8</strain>
        <tissue evidence="1">Leaf</tissue>
    </source>
</reference>